<name>A0A8H8RR24_9HELO</name>
<evidence type="ECO:0000313" key="2">
    <source>
        <dbReference type="EMBL" id="TVY39611.1"/>
    </source>
</evidence>
<protein>
    <submittedName>
        <fullName evidence="2">Uncharacterized protein</fullName>
    </submittedName>
</protein>
<feature type="non-terminal residue" evidence="2">
    <location>
        <position position="196"/>
    </location>
</feature>
<accession>A0A8H8RR24</accession>
<sequence>FGYLQKKLILPFALESSHKELNTSSLLGSTSTCSPRGTKLQIGSMAKKKKNNSAGGSGSAPAQDLNHTSLALTHGPKKPKKPRRDIVEEFDRYFGSEDNLDNWQRLCHDVGVEDDLTSITKCKKELKDVWINIYDLLDAVKKGKQPRRFPSQRALAHYTIKFRKIYPKKQAKEEGAVRALLAHIFDRNSSGRHGQS</sequence>
<feature type="region of interest" description="Disordered" evidence="1">
    <location>
        <begin position="24"/>
        <end position="83"/>
    </location>
</feature>
<dbReference type="PANTHER" id="PTHR38846:SF1">
    <property type="entry name" value="C3H1-TYPE DOMAIN-CONTAINING PROTEIN"/>
    <property type="match status" value="1"/>
</dbReference>
<comment type="caution">
    <text evidence="2">The sequence shown here is derived from an EMBL/GenBank/DDBJ whole genome shotgun (WGS) entry which is preliminary data.</text>
</comment>
<dbReference type="Proteomes" id="UP000443090">
    <property type="component" value="Unassembled WGS sequence"/>
</dbReference>
<feature type="compositionally biased region" description="Low complexity" evidence="1">
    <location>
        <begin position="24"/>
        <end position="34"/>
    </location>
</feature>
<evidence type="ECO:0000256" key="1">
    <source>
        <dbReference type="SAM" id="MobiDB-lite"/>
    </source>
</evidence>
<evidence type="ECO:0000313" key="3">
    <source>
        <dbReference type="Proteomes" id="UP000443090"/>
    </source>
</evidence>
<feature type="non-terminal residue" evidence="2">
    <location>
        <position position="1"/>
    </location>
</feature>
<reference evidence="2 3" key="1">
    <citation type="submission" date="2018-05" db="EMBL/GenBank/DDBJ databases">
        <title>Genome sequencing and assembly of the regulated plant pathogen Lachnellula willkommii and related sister species for the development of diagnostic species identification markers.</title>
        <authorList>
            <person name="Giroux E."/>
            <person name="Bilodeau G."/>
        </authorList>
    </citation>
    <scope>NUCLEOTIDE SEQUENCE [LARGE SCALE GENOMIC DNA]</scope>
    <source>
        <strain evidence="2 3">CBS 160.35</strain>
    </source>
</reference>
<dbReference type="OrthoDB" id="6105938at2759"/>
<dbReference type="AlphaFoldDB" id="A0A8H8RR24"/>
<proteinExistence type="predicted"/>
<gene>
    <name evidence="2" type="ORF">LOCC1_G005830</name>
</gene>
<dbReference type="PANTHER" id="PTHR38846">
    <property type="entry name" value="C3H1-TYPE DOMAIN-CONTAINING PROTEIN"/>
    <property type="match status" value="1"/>
</dbReference>
<dbReference type="EMBL" id="QGMI01000510">
    <property type="protein sequence ID" value="TVY39611.1"/>
    <property type="molecule type" value="Genomic_DNA"/>
</dbReference>
<organism evidence="2 3">
    <name type="scientific">Lachnellula occidentalis</name>
    <dbReference type="NCBI Taxonomy" id="215460"/>
    <lineage>
        <taxon>Eukaryota</taxon>
        <taxon>Fungi</taxon>
        <taxon>Dikarya</taxon>
        <taxon>Ascomycota</taxon>
        <taxon>Pezizomycotina</taxon>
        <taxon>Leotiomycetes</taxon>
        <taxon>Helotiales</taxon>
        <taxon>Lachnaceae</taxon>
        <taxon>Lachnellula</taxon>
    </lineage>
</organism>
<keyword evidence="3" id="KW-1185">Reference proteome</keyword>